<sequence length="105" mass="12430">MLSKEIVEGYETEISYQKHMIENLGRWLSLFLLISSIGIVWLYFFYQTSIFLQAIGYFLLFLGIFGMSIFGYGIYKGKKNLQTIIFHFEQKIKYANTSKDRMLKN</sequence>
<comment type="caution">
    <text evidence="1">The sequence shown here is derived from an EMBL/GenBank/DDBJ whole genome shotgun (WGS) entry which is preliminary data.</text>
</comment>
<protein>
    <submittedName>
        <fullName evidence="1">DUF202 domain-containing protein</fullName>
    </submittedName>
</protein>
<organism evidence="1 2">
    <name type="scientific">Streptococcus uberis</name>
    <dbReference type="NCBI Taxonomy" id="1349"/>
    <lineage>
        <taxon>Bacteria</taxon>
        <taxon>Bacillati</taxon>
        <taxon>Bacillota</taxon>
        <taxon>Bacilli</taxon>
        <taxon>Lactobacillales</taxon>
        <taxon>Streptococcaceae</taxon>
        <taxon>Streptococcus</taxon>
    </lineage>
</organism>
<proteinExistence type="predicted"/>
<gene>
    <name evidence="1" type="ORF">GKS16_01590</name>
</gene>
<dbReference type="RefSeq" id="WP_012657740.1">
    <property type="nucleotide sequence ID" value="NZ_BAABQA010000001.1"/>
</dbReference>
<dbReference type="OMA" id="YFFRQTN"/>
<dbReference type="GeneID" id="93825484"/>
<dbReference type="AlphaFoldDB" id="A0A6L6G6Y8"/>
<accession>A0A6L6G6Y8</accession>
<name>A0A6L6G6Y8_STRUB</name>
<reference evidence="1 2" key="1">
    <citation type="submission" date="2019-11" db="EMBL/GenBank/DDBJ databases">
        <title>Streptococcus uberis isolated from clinical mastitis cases on a southeastern Queensland dairy.</title>
        <authorList>
            <person name="Workentine M.L."/>
            <person name="Price R."/>
            <person name="Olchowy T."/>
        </authorList>
    </citation>
    <scope>NUCLEOTIDE SEQUENCE [LARGE SCALE GENOMIC DNA]</scope>
    <source>
        <strain evidence="1 2">OLC4459-A17</strain>
    </source>
</reference>
<evidence type="ECO:0000313" key="1">
    <source>
        <dbReference type="EMBL" id="MTD00978.1"/>
    </source>
</evidence>
<evidence type="ECO:0000313" key="2">
    <source>
        <dbReference type="Proteomes" id="UP000483839"/>
    </source>
</evidence>
<dbReference type="Proteomes" id="UP000483839">
    <property type="component" value="Unassembled WGS sequence"/>
</dbReference>
<dbReference type="EMBL" id="WLXI01000008">
    <property type="protein sequence ID" value="MTD00978.1"/>
    <property type="molecule type" value="Genomic_DNA"/>
</dbReference>